<dbReference type="Proteomes" id="UP000766486">
    <property type="component" value="Unassembled WGS sequence"/>
</dbReference>
<feature type="compositionally biased region" description="Polar residues" evidence="1">
    <location>
        <begin position="73"/>
        <end position="91"/>
    </location>
</feature>
<protein>
    <submittedName>
        <fullName evidence="2">Uncharacterized protein</fullName>
    </submittedName>
</protein>
<sequence length="106" mass="11212">MGQQQQQQGVPQPFSPGLVTELDSRAIVPELPGSPGSSTFAGDDQRRSSVRMRSATGGTAKGIETGGLDNINEEASTSGSPNNTLGPQQRKPSWAQGDDYNPPHHR</sequence>
<name>A0ABY6U2A0_BIOOC</name>
<comment type="caution">
    <text evidence="2">The sequence shown here is derived from an EMBL/GenBank/DDBJ whole genome shotgun (WGS) entry which is preliminary data.</text>
</comment>
<accession>A0ABY6U2A0</accession>
<reference evidence="2 3" key="1">
    <citation type="submission" date="2019-06" db="EMBL/GenBank/DDBJ databases">
        <authorList>
            <person name="Broberg M."/>
        </authorList>
    </citation>
    <scope>NUCLEOTIDE SEQUENCE [LARGE SCALE GENOMIC DNA]</scope>
</reference>
<dbReference type="EMBL" id="CABFNS010000731">
    <property type="protein sequence ID" value="VUC25127.1"/>
    <property type="molecule type" value="Genomic_DNA"/>
</dbReference>
<gene>
    <name evidence="2" type="ORF">CLO192961_LOCUS158604</name>
</gene>
<evidence type="ECO:0000256" key="1">
    <source>
        <dbReference type="SAM" id="MobiDB-lite"/>
    </source>
</evidence>
<feature type="region of interest" description="Disordered" evidence="1">
    <location>
        <begin position="1"/>
        <end position="106"/>
    </location>
</feature>
<evidence type="ECO:0000313" key="2">
    <source>
        <dbReference type="EMBL" id="VUC25127.1"/>
    </source>
</evidence>
<evidence type="ECO:0000313" key="3">
    <source>
        <dbReference type="Proteomes" id="UP000766486"/>
    </source>
</evidence>
<keyword evidence="3" id="KW-1185">Reference proteome</keyword>
<proteinExistence type="predicted"/>
<organism evidence="2 3">
    <name type="scientific">Bionectria ochroleuca</name>
    <name type="common">Gliocladium roseum</name>
    <dbReference type="NCBI Taxonomy" id="29856"/>
    <lineage>
        <taxon>Eukaryota</taxon>
        <taxon>Fungi</taxon>
        <taxon>Dikarya</taxon>
        <taxon>Ascomycota</taxon>
        <taxon>Pezizomycotina</taxon>
        <taxon>Sordariomycetes</taxon>
        <taxon>Hypocreomycetidae</taxon>
        <taxon>Hypocreales</taxon>
        <taxon>Bionectriaceae</taxon>
        <taxon>Clonostachys</taxon>
    </lineage>
</organism>